<organism evidence="3 4">
    <name type="scientific">Roseibium sediminicola</name>
    <dbReference type="NCBI Taxonomy" id="2933272"/>
    <lineage>
        <taxon>Bacteria</taxon>
        <taxon>Pseudomonadati</taxon>
        <taxon>Pseudomonadota</taxon>
        <taxon>Alphaproteobacteria</taxon>
        <taxon>Hyphomicrobiales</taxon>
        <taxon>Stappiaceae</taxon>
        <taxon>Roseibium</taxon>
    </lineage>
</organism>
<dbReference type="EMBL" id="JALNMJ010000034">
    <property type="protein sequence ID" value="MCK7615890.1"/>
    <property type="molecule type" value="Genomic_DNA"/>
</dbReference>
<gene>
    <name evidence="3" type="ORF">M0H32_27345</name>
</gene>
<feature type="transmembrane region" description="Helical" evidence="2">
    <location>
        <begin position="6"/>
        <end position="29"/>
    </location>
</feature>
<evidence type="ECO:0000313" key="4">
    <source>
        <dbReference type="Proteomes" id="UP001431221"/>
    </source>
</evidence>
<comment type="caution">
    <text evidence="3">The sequence shown here is derived from an EMBL/GenBank/DDBJ whole genome shotgun (WGS) entry which is preliminary data.</text>
</comment>
<accession>A0ABT0H2I3</accession>
<evidence type="ECO:0000256" key="1">
    <source>
        <dbReference type="SAM" id="MobiDB-lite"/>
    </source>
</evidence>
<proteinExistence type="predicted"/>
<keyword evidence="2" id="KW-0812">Transmembrane</keyword>
<evidence type="ECO:0000256" key="2">
    <source>
        <dbReference type="SAM" id="Phobius"/>
    </source>
</evidence>
<feature type="region of interest" description="Disordered" evidence="1">
    <location>
        <begin position="38"/>
        <end position="61"/>
    </location>
</feature>
<dbReference type="Proteomes" id="UP001431221">
    <property type="component" value="Unassembled WGS sequence"/>
</dbReference>
<name>A0ABT0H2I3_9HYPH</name>
<sequence>MPPDPTLFTAIEWVLLAMAGLVSLVLFALAHKPEGGSPFAARDENWPRDPGPFSSQEVDER</sequence>
<protein>
    <submittedName>
        <fullName evidence="3">Uncharacterized protein</fullName>
    </submittedName>
</protein>
<keyword evidence="4" id="KW-1185">Reference proteome</keyword>
<reference evidence="3" key="1">
    <citation type="submission" date="2022-04" db="EMBL/GenBank/DDBJ databases">
        <title>Roseibium sp. CAU 1639 isolated from mud.</title>
        <authorList>
            <person name="Kim W."/>
        </authorList>
    </citation>
    <scope>NUCLEOTIDE SEQUENCE</scope>
    <source>
        <strain evidence="3">CAU 1639</strain>
    </source>
</reference>
<dbReference type="RefSeq" id="WP_248159763.1">
    <property type="nucleotide sequence ID" value="NZ_JALNMJ010000034.1"/>
</dbReference>
<keyword evidence="2" id="KW-1133">Transmembrane helix</keyword>
<keyword evidence="2" id="KW-0472">Membrane</keyword>
<evidence type="ECO:0000313" key="3">
    <source>
        <dbReference type="EMBL" id="MCK7615890.1"/>
    </source>
</evidence>